<dbReference type="InterPro" id="IPR036638">
    <property type="entry name" value="HLH_DNA-bd_sf"/>
</dbReference>
<sequence>MKNNYKDQMEMMLTQMDKLPDSSMELPIADFGWEAASPMREMIFRIAAMQPVHIDPESMRPRRRRNRLVPGGTNMDTASMLDEAVHYVKFLKNQVRSLQGMGFPMPVAANVRLLADRHV</sequence>
<accession>A0A8X8Y1A2</accession>
<reference evidence="6" key="2">
    <citation type="submission" date="2020-08" db="EMBL/GenBank/DDBJ databases">
        <title>Plant Genome Project.</title>
        <authorList>
            <person name="Zhang R.-G."/>
        </authorList>
    </citation>
    <scope>NUCLEOTIDE SEQUENCE</scope>
    <source>
        <strain evidence="6">Huo1</strain>
        <tissue evidence="6">Leaf</tissue>
    </source>
</reference>
<evidence type="ECO:0008006" key="8">
    <source>
        <dbReference type="Google" id="ProtNLM"/>
    </source>
</evidence>
<dbReference type="EMBL" id="PNBA02000005">
    <property type="protein sequence ID" value="KAG6422839.1"/>
    <property type="molecule type" value="Genomic_DNA"/>
</dbReference>
<dbReference type="PANTHER" id="PTHR45914:SF12">
    <property type="entry name" value="TRANSCRIPTION FACTOR BHLH87"/>
    <property type="match status" value="1"/>
</dbReference>
<keyword evidence="4" id="KW-0804">Transcription</keyword>
<evidence type="ECO:0000313" key="6">
    <source>
        <dbReference type="EMBL" id="KAG6422839.1"/>
    </source>
</evidence>
<protein>
    <recommendedName>
        <fullName evidence="8">Aprataxin</fullName>
    </recommendedName>
</protein>
<name>A0A8X8Y1A2_SALSN</name>
<proteinExistence type="predicted"/>
<comment type="caution">
    <text evidence="6">The sequence shown here is derived from an EMBL/GenBank/DDBJ whole genome shotgun (WGS) entry which is preliminary data.</text>
</comment>
<dbReference type="PANTHER" id="PTHR45914">
    <property type="entry name" value="TRANSCRIPTION FACTOR HEC3-RELATED"/>
    <property type="match status" value="1"/>
</dbReference>
<evidence type="ECO:0000256" key="1">
    <source>
        <dbReference type="ARBA" id="ARBA00004123"/>
    </source>
</evidence>
<keyword evidence="5" id="KW-0539">Nucleus</keyword>
<keyword evidence="3" id="KW-0238">DNA-binding</keyword>
<evidence type="ECO:0000256" key="3">
    <source>
        <dbReference type="ARBA" id="ARBA00023125"/>
    </source>
</evidence>
<evidence type="ECO:0000256" key="5">
    <source>
        <dbReference type="ARBA" id="ARBA00023242"/>
    </source>
</evidence>
<evidence type="ECO:0000313" key="7">
    <source>
        <dbReference type="Proteomes" id="UP000298416"/>
    </source>
</evidence>
<evidence type="ECO:0000256" key="2">
    <source>
        <dbReference type="ARBA" id="ARBA00023015"/>
    </source>
</evidence>
<gene>
    <name evidence="6" type="ORF">SASPL_113220</name>
</gene>
<dbReference type="GO" id="GO:0046983">
    <property type="term" value="F:protein dimerization activity"/>
    <property type="evidence" value="ECO:0007669"/>
    <property type="project" value="InterPro"/>
</dbReference>
<organism evidence="6">
    <name type="scientific">Salvia splendens</name>
    <name type="common">Scarlet sage</name>
    <dbReference type="NCBI Taxonomy" id="180675"/>
    <lineage>
        <taxon>Eukaryota</taxon>
        <taxon>Viridiplantae</taxon>
        <taxon>Streptophyta</taxon>
        <taxon>Embryophyta</taxon>
        <taxon>Tracheophyta</taxon>
        <taxon>Spermatophyta</taxon>
        <taxon>Magnoliopsida</taxon>
        <taxon>eudicotyledons</taxon>
        <taxon>Gunneridae</taxon>
        <taxon>Pentapetalae</taxon>
        <taxon>asterids</taxon>
        <taxon>lamiids</taxon>
        <taxon>Lamiales</taxon>
        <taxon>Lamiaceae</taxon>
        <taxon>Nepetoideae</taxon>
        <taxon>Mentheae</taxon>
        <taxon>Salviinae</taxon>
        <taxon>Salvia</taxon>
        <taxon>Salvia subgen. Calosphace</taxon>
        <taxon>core Calosphace</taxon>
    </lineage>
</organism>
<dbReference type="InterPro" id="IPR045843">
    <property type="entry name" value="IND-like"/>
</dbReference>
<dbReference type="GO" id="GO:0003677">
    <property type="term" value="F:DNA binding"/>
    <property type="evidence" value="ECO:0007669"/>
    <property type="project" value="UniProtKB-KW"/>
</dbReference>
<dbReference type="Proteomes" id="UP000298416">
    <property type="component" value="Unassembled WGS sequence"/>
</dbReference>
<comment type="subcellular location">
    <subcellularLocation>
        <location evidence="1">Nucleus</location>
    </subcellularLocation>
</comment>
<dbReference type="AlphaFoldDB" id="A0A8X8Y1A2"/>
<dbReference type="GO" id="GO:0003700">
    <property type="term" value="F:DNA-binding transcription factor activity"/>
    <property type="evidence" value="ECO:0007669"/>
    <property type="project" value="InterPro"/>
</dbReference>
<reference evidence="6" key="1">
    <citation type="submission" date="2018-01" db="EMBL/GenBank/DDBJ databases">
        <authorList>
            <person name="Mao J.F."/>
        </authorList>
    </citation>
    <scope>NUCLEOTIDE SEQUENCE</scope>
    <source>
        <strain evidence="6">Huo1</strain>
        <tissue evidence="6">Leaf</tissue>
    </source>
</reference>
<evidence type="ECO:0000256" key="4">
    <source>
        <dbReference type="ARBA" id="ARBA00023163"/>
    </source>
</evidence>
<keyword evidence="7" id="KW-1185">Reference proteome</keyword>
<keyword evidence="2" id="KW-0805">Transcription regulation</keyword>
<dbReference type="GO" id="GO:0005634">
    <property type="term" value="C:nucleus"/>
    <property type="evidence" value="ECO:0007669"/>
    <property type="project" value="UniProtKB-SubCell"/>
</dbReference>
<dbReference type="SUPFAM" id="SSF47459">
    <property type="entry name" value="HLH, helix-loop-helix DNA-binding domain"/>
    <property type="match status" value="1"/>
</dbReference>